<keyword evidence="7" id="KW-0234">DNA repair</keyword>
<dbReference type="GO" id="GO:0000502">
    <property type="term" value="C:proteasome complex"/>
    <property type="evidence" value="ECO:0007669"/>
    <property type="project" value="UniProtKB-KW"/>
</dbReference>
<dbReference type="GO" id="GO:0006281">
    <property type="term" value="P:DNA repair"/>
    <property type="evidence" value="ECO:0007669"/>
    <property type="project" value="UniProtKB-KW"/>
</dbReference>
<evidence type="ECO:0000259" key="11">
    <source>
        <dbReference type="Pfam" id="PF23096"/>
    </source>
</evidence>
<evidence type="ECO:0000256" key="2">
    <source>
        <dbReference type="ARBA" id="ARBA00004496"/>
    </source>
</evidence>
<evidence type="ECO:0000313" key="12">
    <source>
        <dbReference type="EMBL" id="EGI69587.1"/>
    </source>
</evidence>
<evidence type="ECO:0000256" key="8">
    <source>
        <dbReference type="ARBA" id="ARBA00023242"/>
    </source>
</evidence>
<dbReference type="GO" id="GO:0016504">
    <property type="term" value="F:peptidase activator activity"/>
    <property type="evidence" value="ECO:0007669"/>
    <property type="project" value="InterPro"/>
</dbReference>
<dbReference type="PANTHER" id="PTHR32170:SF3">
    <property type="entry name" value="PROTEASOME ACTIVATOR COMPLEX SUBUNIT 4"/>
    <property type="match status" value="1"/>
</dbReference>
<dbReference type="InterPro" id="IPR055455">
    <property type="entry name" value="HEAT_PSME4"/>
</dbReference>
<dbReference type="eggNOG" id="KOG1851">
    <property type="taxonomic scope" value="Eukaryota"/>
</dbReference>
<keyword evidence="13" id="KW-1185">Reference proteome</keyword>
<evidence type="ECO:0000313" key="13">
    <source>
        <dbReference type="Proteomes" id="UP000007755"/>
    </source>
</evidence>
<keyword evidence="5" id="KW-0677">Repeat</keyword>
<dbReference type="GO" id="GO:0005634">
    <property type="term" value="C:nucleus"/>
    <property type="evidence" value="ECO:0007669"/>
    <property type="project" value="UniProtKB-SubCell"/>
</dbReference>
<evidence type="ECO:0000256" key="7">
    <source>
        <dbReference type="ARBA" id="ARBA00023204"/>
    </source>
</evidence>
<dbReference type="STRING" id="103372.F4W892"/>
<keyword evidence="12" id="KW-0647">Proteasome</keyword>
<evidence type="ECO:0000259" key="9">
    <source>
        <dbReference type="Pfam" id="PF11919"/>
    </source>
</evidence>
<keyword evidence="4" id="KW-0963">Cytoplasm</keyword>
<evidence type="ECO:0000256" key="6">
    <source>
        <dbReference type="ARBA" id="ARBA00022763"/>
    </source>
</evidence>
<dbReference type="OrthoDB" id="17907at2759"/>
<dbReference type="Pfam" id="PF23096">
    <property type="entry name" value="HEAT_PSME4"/>
    <property type="match status" value="1"/>
</dbReference>
<dbReference type="PANTHER" id="PTHR32170">
    <property type="entry name" value="PROTEASOME ACTIVATOR COMPLEX SUBUNIT 4"/>
    <property type="match status" value="1"/>
</dbReference>
<name>F4W892_ACREC</name>
<evidence type="ECO:0000256" key="1">
    <source>
        <dbReference type="ARBA" id="ARBA00004123"/>
    </source>
</evidence>
<dbReference type="SUPFAM" id="SSF48371">
    <property type="entry name" value="ARM repeat"/>
    <property type="match status" value="2"/>
</dbReference>
<dbReference type="InterPro" id="IPR032430">
    <property type="entry name" value="Blm10_mid"/>
</dbReference>
<comment type="similarity">
    <text evidence="3">Belongs to the BLM10 family.</text>
</comment>
<dbReference type="GO" id="GO:0005829">
    <property type="term" value="C:cytosol"/>
    <property type="evidence" value="ECO:0007669"/>
    <property type="project" value="TreeGrafter"/>
</dbReference>
<dbReference type="EMBL" id="GL887898">
    <property type="protein sequence ID" value="EGI69587.1"/>
    <property type="molecule type" value="Genomic_DNA"/>
</dbReference>
<accession>F4W892</accession>
<evidence type="ECO:0000256" key="3">
    <source>
        <dbReference type="ARBA" id="ARBA00005739"/>
    </source>
</evidence>
<reference evidence="12" key="1">
    <citation type="submission" date="2011-02" db="EMBL/GenBank/DDBJ databases">
        <title>The genome of the leaf-cutting ant Acromyrmex echinatior suggests key adaptations to social evolution and fungus farming.</title>
        <authorList>
            <person name="Nygaard S."/>
            <person name="Zhang G."/>
        </authorList>
    </citation>
    <scope>NUCLEOTIDE SEQUENCE</scope>
</reference>
<feature type="domain" description="Proteasome activator complex subunit 4 C-terminal" evidence="9">
    <location>
        <begin position="1582"/>
        <end position="1670"/>
    </location>
</feature>
<keyword evidence="8" id="KW-0539">Nucleus</keyword>
<keyword evidence="6" id="KW-0227">DNA damage</keyword>
<dbReference type="GO" id="GO:0010499">
    <property type="term" value="P:proteasomal ubiquitin-independent protein catabolic process"/>
    <property type="evidence" value="ECO:0007669"/>
    <property type="project" value="TreeGrafter"/>
</dbReference>
<evidence type="ECO:0000256" key="4">
    <source>
        <dbReference type="ARBA" id="ARBA00022490"/>
    </source>
</evidence>
<sequence>MMNECDRDAENDSMMSSLSSFKTDFAEFRPQKELVYNKLLPYANELDAESRIWLAEIKGNLGRAVMLRELTPGCVFWSNRLNLYIELYGMKFSKIDHIAFIKLMYELVTIPNLDPNLINKFSTTLVLLLKKKKLISPDELELPWRPLYEIMTHCLQRNTIGIHRNLLWLKTLLHCVIYSVKIYFPLSATQEILDELRPKLCPHDGLTMCTTLQILECFLPLQLSPEHHSIGYQLWFDEFMTMWKVCHNGPQWENNMMCLIARLAAFNIGYIDWEAYIPFMFTRFIRCLNLPVTYKQTPNNLNHKIEMSSITMWIVATLGNGSSTQTYLEKFLKTIETYFYPANFGRWMVKLKELLVKLPYHFIIRLHVERYTKPTWETPIPDNYKLTDPDVDAFVKSILPVAMTAMFNKFCINDACQALQYLATMRPNLVIPDMLDRMHSTFDSLTEPHKLTASMICMVAVARPMVQGSRNINKGYAYSEGPMHVLPLLFSLLPGIDPNDVGKTFATFRLISVYATLIPIVDSSRSTAIMTEEERIVCEATSRFEDFVLQFLDRVFMFIDSSSSENVRLENRSGNSKSKLESIAEVALSGVCATLLREMSDAIFESALHKLRTFMTERILETKVAGQLAAAVYNTFSHINGCDTLRALLPALAQTILSLVSEEEDILKEENLDHRLLHAMLILSAIVDTPGNNLIPHMDTLFKVLDRVLLLRSMDGNKLACHLLKSILSSLSMITPWQYRSNKRDYNDSNYPYVREWGQSVDLDNFCINWYIPGEEEIAAIQRIFSRYLMVQIDKLNRYCKDTSILSREELFASLNIVCSIIRGSESVLPLWTETPLELVKSSVKWNVSIIPTCGINRLITMPDGSNVRHYLVEVMSQIQRVMLENAEDNTKSFFGLIRIWTSLLLGKIRLRERDGRRKGFLAIKKTFEDRLVGNKSHIASVIMDRCDIQHEIRSIAQSVALTETHKRIIFELFTLAVGRYADVRSKAQASLFSAFKTFPYSYTLIMPRFIDILRKDTEEHHDAYKGVLYILLGPQHAPIITQGDLDILTSLWPAIVLSKPSEKLSVIRLKQNIVDTISKYFCLNTLELEISDTCLTAAQALWKHFPQPALLQPDQNEIEEGAWNLKQLNQSNLKAYSNLLDELLRCILEESLHWRHRLMAMTFIRDLVHPNQVYSAKLVRYFLQALIHDSLQERKIATRVVTFMLKQQKRKHLKITVDIHNLSNESIKEGKSQNIMPGIRADNSWLQYNYETRPLTAKQWDESRYVHQPYIGYYVWPKILEVYAPSSQQPCLDPEMRELTDCEREIYSFFDDPQNIEKLVNYFSLEEKKGKDKFSTLRCVLFKGVFRNHGIVHLKRFLPHLQRLVMDKHESSQRCAAEIAAGIVRGAKHWPFQMTFDLWQALLPIIRIAIANLTEETVIDWGVCFATMQQHRDPNRHHWLLECLMEDPPLKDSFVECGRLYVLQSALNQQSWRVMELLQRLLVRLENRLLTNPFQNVRERLGSVLVTIFNADLRFSHNITDIVIPRMQTLIDKIVPKLEQLKKDDDIDKLKFKRKARTRLQKKNNSINSDALGNKNDAMRIRHGGVLGLCAFIHAHPYDVPKYVPSVFEHLGLHMNDPQPIPMTIRKTLSDFKRTHYDGWTGMRGHAQCFTEEQLAVLQDLTVPPSYYA</sequence>
<organism evidence="13">
    <name type="scientific">Acromyrmex echinatior</name>
    <name type="common">Panamanian leafcutter ant</name>
    <name type="synonym">Acromyrmex octospinosus echinatior</name>
    <dbReference type="NCBI Taxonomy" id="103372"/>
    <lineage>
        <taxon>Eukaryota</taxon>
        <taxon>Metazoa</taxon>
        <taxon>Ecdysozoa</taxon>
        <taxon>Arthropoda</taxon>
        <taxon>Hexapoda</taxon>
        <taxon>Insecta</taxon>
        <taxon>Pterygota</taxon>
        <taxon>Neoptera</taxon>
        <taxon>Endopterygota</taxon>
        <taxon>Hymenoptera</taxon>
        <taxon>Apocrita</taxon>
        <taxon>Aculeata</taxon>
        <taxon>Formicoidea</taxon>
        <taxon>Formicidae</taxon>
        <taxon>Myrmicinae</taxon>
        <taxon>Acromyrmex</taxon>
    </lineage>
</organism>
<dbReference type="InParanoid" id="F4W892"/>
<feature type="domain" description="Proteasome activator Blm10 middle HEAT repeats region" evidence="10">
    <location>
        <begin position="328"/>
        <end position="527"/>
    </location>
</feature>
<proteinExistence type="inferred from homology"/>
<evidence type="ECO:0000256" key="5">
    <source>
        <dbReference type="ARBA" id="ARBA00022737"/>
    </source>
</evidence>
<protein>
    <submittedName>
        <fullName evidence="12">Proteasome activator complex subunit 4</fullName>
    </submittedName>
</protein>
<feature type="domain" description="Proteasome activator complex subunit 4-like HEAT repeat-like" evidence="11">
    <location>
        <begin position="1179"/>
        <end position="1466"/>
    </location>
</feature>
<dbReference type="Pfam" id="PF11919">
    <property type="entry name" value="PSME4_C"/>
    <property type="match status" value="1"/>
</dbReference>
<feature type="domain" description="Proteasome activator Blm10 middle HEAT repeats region" evidence="10">
    <location>
        <begin position="531"/>
        <end position="824"/>
    </location>
</feature>
<comment type="subcellular location">
    <subcellularLocation>
        <location evidence="2">Cytoplasm</location>
    </subcellularLocation>
    <subcellularLocation>
        <location evidence="1">Nucleus</location>
    </subcellularLocation>
</comment>
<dbReference type="Proteomes" id="UP000007755">
    <property type="component" value="Unassembled WGS sequence"/>
</dbReference>
<dbReference type="Pfam" id="PF16507">
    <property type="entry name" value="HEAT_PSME4_mid"/>
    <property type="match status" value="2"/>
</dbReference>
<gene>
    <name evidence="12" type="ORF">G5I_01673</name>
</gene>
<dbReference type="InterPro" id="IPR021843">
    <property type="entry name" value="PSME4_C"/>
</dbReference>
<dbReference type="InterPro" id="IPR035309">
    <property type="entry name" value="PSME4"/>
</dbReference>
<evidence type="ECO:0000259" key="10">
    <source>
        <dbReference type="Pfam" id="PF16507"/>
    </source>
</evidence>
<dbReference type="GO" id="GO:0070628">
    <property type="term" value="F:proteasome binding"/>
    <property type="evidence" value="ECO:0007669"/>
    <property type="project" value="InterPro"/>
</dbReference>
<dbReference type="InterPro" id="IPR016024">
    <property type="entry name" value="ARM-type_fold"/>
</dbReference>